<dbReference type="SUPFAM" id="SSF51735">
    <property type="entry name" value="NAD(P)-binding Rossmann-fold domains"/>
    <property type="match status" value="1"/>
</dbReference>
<keyword evidence="1" id="KW-0521">NADP</keyword>
<dbReference type="InterPro" id="IPR020843">
    <property type="entry name" value="ER"/>
</dbReference>
<dbReference type="InterPro" id="IPR011032">
    <property type="entry name" value="GroES-like_sf"/>
</dbReference>
<name>A0ABU5L6G1_9RICK</name>
<proteinExistence type="predicted"/>
<evidence type="ECO:0000256" key="1">
    <source>
        <dbReference type="ARBA" id="ARBA00022857"/>
    </source>
</evidence>
<dbReference type="InterPro" id="IPR013154">
    <property type="entry name" value="ADH-like_N"/>
</dbReference>
<sequence>MYEAVFFSNSGDSSVLFLEKTEDIKPKEDEVLLRQVAIGVNDIDILYRSGAFILSKGKNPIGFEAAGIIEEVGNNVSGFNIGDKVVYATGPLGAYCSKRCISSRYIIKLPKEIDEITAASVFFKALSAHYLLFRAFLIREGFTILVHDVANPLNQILVQWACINKDVRVIGTVANDEHRQMALSIGCSHVMNYNSENWDKELIDYTSGTGVKAVYDLVGRITFAKSIKVLSRLGLLISYGRGTGSIGKIDFEQIFRKSIFITSPSIFDYKNNRMELILSASEVFALLGHDKVKIPAIEQYQLADVQKAHQSIEAGNSNSIVLV</sequence>
<accession>A0ABU5L6G1</accession>
<dbReference type="PANTHER" id="PTHR48106:SF13">
    <property type="entry name" value="QUINONE OXIDOREDUCTASE-RELATED"/>
    <property type="match status" value="1"/>
</dbReference>
<dbReference type="EMBL" id="JARGYT010000002">
    <property type="protein sequence ID" value="MDZ5761708.1"/>
    <property type="molecule type" value="Genomic_DNA"/>
</dbReference>
<dbReference type="RefSeq" id="WP_322497221.1">
    <property type="nucleotide sequence ID" value="NZ_JARGYT010000002.1"/>
</dbReference>
<dbReference type="Pfam" id="PF00107">
    <property type="entry name" value="ADH_zinc_N"/>
    <property type="match status" value="1"/>
</dbReference>
<dbReference type="Gene3D" id="3.90.180.10">
    <property type="entry name" value="Medium-chain alcohol dehydrogenases, catalytic domain"/>
    <property type="match status" value="1"/>
</dbReference>
<dbReference type="SMART" id="SM00829">
    <property type="entry name" value="PKS_ER"/>
    <property type="match status" value="1"/>
</dbReference>
<comment type="caution">
    <text evidence="4">The sequence shown here is derived from an EMBL/GenBank/DDBJ whole genome shotgun (WGS) entry which is preliminary data.</text>
</comment>
<dbReference type="Gene3D" id="3.40.50.720">
    <property type="entry name" value="NAD(P)-binding Rossmann-like Domain"/>
    <property type="match status" value="1"/>
</dbReference>
<organism evidence="4 5">
    <name type="scientific">Candidatus Cyrtobacter comes</name>
    <dbReference type="NCBI Taxonomy" id="675776"/>
    <lineage>
        <taxon>Bacteria</taxon>
        <taxon>Pseudomonadati</taxon>
        <taxon>Pseudomonadota</taxon>
        <taxon>Alphaproteobacteria</taxon>
        <taxon>Rickettsiales</taxon>
        <taxon>Candidatus Midichloriaceae</taxon>
        <taxon>Candidatus Cyrtobacter</taxon>
    </lineage>
</organism>
<evidence type="ECO:0000313" key="4">
    <source>
        <dbReference type="EMBL" id="MDZ5761708.1"/>
    </source>
</evidence>
<dbReference type="Pfam" id="PF08240">
    <property type="entry name" value="ADH_N"/>
    <property type="match status" value="1"/>
</dbReference>
<dbReference type="InterPro" id="IPR036291">
    <property type="entry name" value="NAD(P)-bd_dom_sf"/>
</dbReference>
<dbReference type="InterPro" id="IPR013149">
    <property type="entry name" value="ADH-like_C"/>
</dbReference>
<reference evidence="4 5" key="1">
    <citation type="submission" date="2023-02" db="EMBL/GenBank/DDBJ databases">
        <title>Host association and intracellularity evolved multiple times independently in the Rickettsiales.</title>
        <authorList>
            <person name="Castelli M."/>
            <person name="Nardi T."/>
            <person name="Gammuto L."/>
            <person name="Bellinzona G."/>
            <person name="Sabaneyeva E."/>
            <person name="Potekhin A."/>
            <person name="Serra V."/>
            <person name="Petroni G."/>
            <person name="Sassera D."/>
        </authorList>
    </citation>
    <scope>NUCLEOTIDE SEQUENCE [LARGE SCALE GENOMIC DNA]</scope>
    <source>
        <strain evidence="4 5">BOD18</strain>
    </source>
</reference>
<evidence type="ECO:0000256" key="2">
    <source>
        <dbReference type="ARBA" id="ARBA00023002"/>
    </source>
</evidence>
<dbReference type="PANTHER" id="PTHR48106">
    <property type="entry name" value="QUINONE OXIDOREDUCTASE PIG3-RELATED"/>
    <property type="match status" value="1"/>
</dbReference>
<keyword evidence="2" id="KW-0560">Oxidoreductase</keyword>
<evidence type="ECO:0000259" key="3">
    <source>
        <dbReference type="SMART" id="SM00829"/>
    </source>
</evidence>
<keyword evidence="5" id="KW-1185">Reference proteome</keyword>
<gene>
    <name evidence="4" type="ORF">Cyrtocomes_00066</name>
</gene>
<feature type="domain" description="Enoyl reductase (ER)" evidence="3">
    <location>
        <begin position="11"/>
        <end position="322"/>
    </location>
</feature>
<dbReference type="Proteomes" id="UP001293791">
    <property type="component" value="Unassembled WGS sequence"/>
</dbReference>
<evidence type="ECO:0000313" key="5">
    <source>
        <dbReference type="Proteomes" id="UP001293791"/>
    </source>
</evidence>
<dbReference type="SUPFAM" id="SSF50129">
    <property type="entry name" value="GroES-like"/>
    <property type="match status" value="1"/>
</dbReference>
<protein>
    <submittedName>
        <fullName evidence="4">Quinone oxidoreductase 1</fullName>
    </submittedName>
</protein>